<dbReference type="AlphaFoldDB" id="A0A2A6BI54"/>
<dbReference type="Proteomes" id="UP000005239">
    <property type="component" value="Unassembled WGS sequence"/>
</dbReference>
<gene>
    <name evidence="1" type="primary">WBGene00205118</name>
</gene>
<reference evidence="1" key="2">
    <citation type="submission" date="2022-06" db="UniProtKB">
        <authorList>
            <consortium name="EnsemblMetazoa"/>
        </authorList>
    </citation>
    <scope>IDENTIFICATION</scope>
    <source>
        <strain evidence="1">PS312</strain>
    </source>
</reference>
<proteinExistence type="predicted"/>
<organism evidence="1 2">
    <name type="scientific">Pristionchus pacificus</name>
    <name type="common">Parasitic nematode worm</name>
    <dbReference type="NCBI Taxonomy" id="54126"/>
    <lineage>
        <taxon>Eukaryota</taxon>
        <taxon>Metazoa</taxon>
        <taxon>Ecdysozoa</taxon>
        <taxon>Nematoda</taxon>
        <taxon>Chromadorea</taxon>
        <taxon>Rhabditida</taxon>
        <taxon>Rhabditina</taxon>
        <taxon>Diplogasteromorpha</taxon>
        <taxon>Diplogasteroidea</taxon>
        <taxon>Neodiplogasteridae</taxon>
        <taxon>Pristionchus</taxon>
    </lineage>
</organism>
<evidence type="ECO:0000313" key="2">
    <source>
        <dbReference type="Proteomes" id="UP000005239"/>
    </source>
</evidence>
<name>A0A2A6BI54_PRIPA</name>
<sequence length="342" mass="39316">METRAAKRAKIDVSTLAPIEKLPRELLHAIVEYAMNAIPQLRLSSQMLRKTIDEIIRRSTPPIRKLTVKGGIDDDDKSQIQIFIPRKKSALFTLRLKMQNLSGKRQIKEETDCSNKEELKVYLVDLTQVASNKNWLAYIRECLGNTIEKVLLLDRMSKDDLRYISKLLENFRFPHLEIRPEIMNDDVANHLLETCRSGNVDHLTLEVGEIKMSDPVKLLLDLSSIVRSLHVIQKSLGAEHFLSRNFFFGTFDADWPAIILQMFSKKLDRLNINNHTYPAYISRPGGDLLIERIVSLGKKVWFLATCKAYATQPIVQKENNYTIRAVSTFLEVKHAEIQPIGY</sequence>
<accession>A0A2A6BI54</accession>
<accession>A0A8R1YM85</accession>
<keyword evidence="2" id="KW-1185">Reference proteome</keyword>
<dbReference type="EnsemblMetazoa" id="PPA32257.1">
    <property type="protein sequence ID" value="PPA32257.1"/>
    <property type="gene ID" value="WBGene00205118"/>
</dbReference>
<reference evidence="2" key="1">
    <citation type="journal article" date="2008" name="Nat. Genet.">
        <title>The Pristionchus pacificus genome provides a unique perspective on nematode lifestyle and parasitism.</title>
        <authorList>
            <person name="Dieterich C."/>
            <person name="Clifton S.W."/>
            <person name="Schuster L.N."/>
            <person name="Chinwalla A."/>
            <person name="Delehaunty K."/>
            <person name="Dinkelacker I."/>
            <person name="Fulton L."/>
            <person name="Fulton R."/>
            <person name="Godfrey J."/>
            <person name="Minx P."/>
            <person name="Mitreva M."/>
            <person name="Roeseler W."/>
            <person name="Tian H."/>
            <person name="Witte H."/>
            <person name="Yang S.P."/>
            <person name="Wilson R.K."/>
            <person name="Sommer R.J."/>
        </authorList>
    </citation>
    <scope>NUCLEOTIDE SEQUENCE [LARGE SCALE GENOMIC DNA]</scope>
    <source>
        <strain evidence="2">PS312</strain>
    </source>
</reference>
<protein>
    <submittedName>
        <fullName evidence="1">Uncharacterized protein</fullName>
    </submittedName>
</protein>
<evidence type="ECO:0000313" key="1">
    <source>
        <dbReference type="EnsemblMetazoa" id="PPA32257.1"/>
    </source>
</evidence>